<evidence type="ECO:0000256" key="4">
    <source>
        <dbReference type="SAM" id="MobiDB-lite"/>
    </source>
</evidence>
<dbReference type="PANTHER" id="PTHR15111">
    <property type="entry name" value="RNA POLYMERASE II SUBUNIT 5-MEDIATING PROTEIN NNX3"/>
    <property type="match status" value="1"/>
</dbReference>
<evidence type="ECO:0000313" key="5">
    <source>
        <dbReference type="EMBL" id="CBY40198.1"/>
    </source>
</evidence>
<protein>
    <submittedName>
        <fullName evidence="5">Uncharacterized protein</fullName>
    </submittedName>
</protein>
<organism evidence="5">
    <name type="scientific">Oikopleura dioica</name>
    <name type="common">Tunicate</name>
    <dbReference type="NCBI Taxonomy" id="34765"/>
    <lineage>
        <taxon>Eukaryota</taxon>
        <taxon>Metazoa</taxon>
        <taxon>Chordata</taxon>
        <taxon>Tunicata</taxon>
        <taxon>Appendicularia</taxon>
        <taxon>Copelata</taxon>
        <taxon>Oikopleuridae</taxon>
        <taxon>Oikopleura</taxon>
    </lineage>
</organism>
<comment type="subcellular location">
    <subcellularLocation>
        <location evidence="1">Nucleus</location>
    </subcellularLocation>
</comment>
<dbReference type="GO" id="GO:0019212">
    <property type="term" value="F:phosphatase inhibitor activity"/>
    <property type="evidence" value="ECO:0007669"/>
    <property type="project" value="TreeGrafter"/>
</dbReference>
<keyword evidence="2" id="KW-0539">Nucleus</keyword>
<accession>E4YXL5</accession>
<reference evidence="5" key="1">
    <citation type="journal article" date="2010" name="Science">
        <title>Plasticity of animal genome architecture unmasked by rapid evolution of a pelagic tunicate.</title>
        <authorList>
            <person name="Denoeud F."/>
            <person name="Henriet S."/>
            <person name="Mungpakdee S."/>
            <person name="Aury J.M."/>
            <person name="Da Silva C."/>
            <person name="Brinkmann H."/>
            <person name="Mikhaleva J."/>
            <person name="Olsen L.C."/>
            <person name="Jubin C."/>
            <person name="Canestro C."/>
            <person name="Bouquet J.M."/>
            <person name="Danks G."/>
            <person name="Poulain J."/>
            <person name="Campsteijn C."/>
            <person name="Adamski M."/>
            <person name="Cross I."/>
            <person name="Yadetie F."/>
            <person name="Muffato M."/>
            <person name="Louis A."/>
            <person name="Butcher S."/>
            <person name="Tsagkogeorga G."/>
            <person name="Konrad A."/>
            <person name="Singh S."/>
            <person name="Jensen M.F."/>
            <person name="Cong E.H."/>
            <person name="Eikeseth-Otteraa H."/>
            <person name="Noel B."/>
            <person name="Anthouard V."/>
            <person name="Porcel B.M."/>
            <person name="Kachouri-Lafond R."/>
            <person name="Nishino A."/>
            <person name="Ugolini M."/>
            <person name="Chourrout P."/>
            <person name="Nishida H."/>
            <person name="Aasland R."/>
            <person name="Huzurbazar S."/>
            <person name="Westhof E."/>
            <person name="Delsuc F."/>
            <person name="Lehrach H."/>
            <person name="Reinhardt R."/>
            <person name="Weissenbach J."/>
            <person name="Roy S.W."/>
            <person name="Artiguenave F."/>
            <person name="Postlethwait J.H."/>
            <person name="Manak J.R."/>
            <person name="Thompson E.M."/>
            <person name="Jaillon O."/>
            <person name="Du Pasquier L."/>
            <person name="Boudinot P."/>
            <person name="Liberles D.A."/>
            <person name="Volff J.N."/>
            <person name="Philippe H."/>
            <person name="Lenhard B."/>
            <person name="Roest Crollius H."/>
            <person name="Wincker P."/>
            <person name="Chourrout D."/>
        </authorList>
    </citation>
    <scope>NUCLEOTIDE SEQUENCE [LARGE SCALE GENOMIC DNA]</scope>
</reference>
<dbReference type="GO" id="GO:0005634">
    <property type="term" value="C:nucleus"/>
    <property type="evidence" value="ECO:0007669"/>
    <property type="project" value="UniProtKB-SubCell"/>
</dbReference>
<dbReference type="InterPro" id="IPR009053">
    <property type="entry name" value="Prefoldin"/>
</dbReference>
<dbReference type="GO" id="GO:0000122">
    <property type="term" value="P:negative regulation of transcription by RNA polymerase II"/>
    <property type="evidence" value="ECO:0007669"/>
    <property type="project" value="TreeGrafter"/>
</dbReference>
<gene>
    <name evidence="5" type="ORF">GSOID_T00022175001</name>
</gene>
<dbReference type="Proteomes" id="UP000011014">
    <property type="component" value="Unassembled WGS sequence"/>
</dbReference>
<feature type="region of interest" description="Disordered" evidence="4">
    <location>
        <begin position="179"/>
        <end position="202"/>
    </location>
</feature>
<dbReference type="Gene3D" id="1.10.287.370">
    <property type="match status" value="1"/>
</dbReference>
<dbReference type="SUPFAM" id="SSF46579">
    <property type="entry name" value="Prefoldin"/>
    <property type="match status" value="1"/>
</dbReference>
<sequence>MENSDRLTSAVEQAQLEQEIVIEKLNSKLKEYEQLDDLLSSFTDKRTHEAMIPISKIAFCPGRFVNTNDITAYLGADTFAVVSCKTARKLVSHRKGMIDEQLLKQQQGSDLVSQRTESLKNIEEDLIKEELTEEDEQFAKSFNERKARKTKDEIMEEMAEKLRRTKLRSDEDIWNEISSSSASETKKSKNVVQDESSKDVKETNQEIKENMKNHPEHRVHFDFDEACSSSSESDPDAPLSLKFKFTTSVEKNPQPAVRALRKFPTGQIFVLFSNLSTVKSAYYTCMSSCIRTQLGSRKLHQTFASLSTS</sequence>
<name>E4YXL5_OIKDI</name>
<dbReference type="InterPro" id="IPR052255">
    <property type="entry name" value="RNA_pol_II_subunit5-mediator"/>
</dbReference>
<proteinExistence type="inferred from homology"/>
<dbReference type="GO" id="GO:0003714">
    <property type="term" value="F:transcription corepressor activity"/>
    <property type="evidence" value="ECO:0007669"/>
    <property type="project" value="TreeGrafter"/>
</dbReference>
<dbReference type="PANTHER" id="PTHR15111:SF0">
    <property type="entry name" value="UNCONVENTIONAL PREFOLDIN RPB5 INTERACTOR 1"/>
    <property type="match status" value="1"/>
</dbReference>
<dbReference type="EMBL" id="FN655818">
    <property type="protein sequence ID" value="CBY40198.1"/>
    <property type="molecule type" value="Genomic_DNA"/>
</dbReference>
<dbReference type="Pfam" id="PF02996">
    <property type="entry name" value="Prefoldin"/>
    <property type="match status" value="1"/>
</dbReference>
<dbReference type="GO" id="GO:0003682">
    <property type="term" value="F:chromatin binding"/>
    <property type="evidence" value="ECO:0007669"/>
    <property type="project" value="TreeGrafter"/>
</dbReference>
<evidence type="ECO:0000256" key="1">
    <source>
        <dbReference type="ARBA" id="ARBA00004123"/>
    </source>
</evidence>
<evidence type="ECO:0000256" key="2">
    <source>
        <dbReference type="ARBA" id="ARBA00023242"/>
    </source>
</evidence>
<comment type="similarity">
    <text evidence="3">Belongs to the RNA polymerase II subunit 5-mediating protein family.</text>
</comment>
<evidence type="ECO:0000256" key="3">
    <source>
        <dbReference type="ARBA" id="ARBA00038295"/>
    </source>
</evidence>
<dbReference type="AlphaFoldDB" id="E4YXL5"/>
<dbReference type="InterPro" id="IPR004127">
    <property type="entry name" value="Prefoldin_subunit_alpha"/>
</dbReference>
<dbReference type="CDD" id="cd23159">
    <property type="entry name" value="Prefoldin_URI1"/>
    <property type="match status" value="1"/>
</dbReference>